<dbReference type="SUPFAM" id="SSF46785">
    <property type="entry name" value="Winged helix' DNA-binding domain"/>
    <property type="match status" value="1"/>
</dbReference>
<evidence type="ECO:0000256" key="5">
    <source>
        <dbReference type="ARBA" id="ARBA00022741"/>
    </source>
</evidence>
<dbReference type="GO" id="GO:0009378">
    <property type="term" value="F:four-way junction helicase activity"/>
    <property type="evidence" value="ECO:0007669"/>
    <property type="project" value="TreeGrafter"/>
</dbReference>
<comment type="catalytic activity">
    <reaction evidence="15">
        <text>Couples ATP hydrolysis with the unwinding of duplex DNA by translocating in the 3'-5' direction.</text>
        <dbReference type="EC" id="5.6.2.4"/>
    </reaction>
</comment>
<dbReference type="InterPro" id="IPR018982">
    <property type="entry name" value="RQC_domain"/>
</dbReference>
<keyword evidence="8 20" id="KW-0347">Helicase</keyword>
<dbReference type="InterPro" id="IPR027417">
    <property type="entry name" value="P-loop_NTPase"/>
</dbReference>
<dbReference type="PANTHER" id="PTHR13710">
    <property type="entry name" value="DNA HELICASE RECQ FAMILY MEMBER"/>
    <property type="match status" value="1"/>
</dbReference>
<dbReference type="InterPro" id="IPR032284">
    <property type="entry name" value="RecQ_Zn-bd"/>
</dbReference>
<feature type="domain" description="Helicase C-terminal" evidence="19">
    <location>
        <begin position="218"/>
        <end position="369"/>
    </location>
</feature>
<keyword evidence="14" id="KW-0413">Isomerase</keyword>
<dbReference type="CDD" id="cd17920">
    <property type="entry name" value="DEXHc_RecQ"/>
    <property type="match status" value="1"/>
</dbReference>
<dbReference type="Gene3D" id="1.10.10.10">
    <property type="entry name" value="Winged helix-like DNA-binding domain superfamily/Winged helix DNA-binding domain"/>
    <property type="match status" value="1"/>
</dbReference>
<dbReference type="SUPFAM" id="SSF52540">
    <property type="entry name" value="P-loop containing nucleoside triphosphate hydrolases"/>
    <property type="match status" value="1"/>
</dbReference>
<dbReference type="SMART" id="SM00490">
    <property type="entry name" value="HELICc"/>
    <property type="match status" value="1"/>
</dbReference>
<evidence type="ECO:0000256" key="15">
    <source>
        <dbReference type="ARBA" id="ARBA00034617"/>
    </source>
</evidence>
<dbReference type="SUPFAM" id="SSF47819">
    <property type="entry name" value="HRDC-like"/>
    <property type="match status" value="1"/>
</dbReference>
<dbReference type="GO" id="GO:0005737">
    <property type="term" value="C:cytoplasm"/>
    <property type="evidence" value="ECO:0007669"/>
    <property type="project" value="TreeGrafter"/>
</dbReference>
<evidence type="ECO:0000256" key="1">
    <source>
        <dbReference type="ARBA" id="ARBA00001946"/>
    </source>
</evidence>
<dbReference type="PANTHER" id="PTHR13710:SF105">
    <property type="entry name" value="ATP-DEPENDENT DNA HELICASE Q1"/>
    <property type="match status" value="1"/>
</dbReference>
<dbReference type="GO" id="GO:0009432">
    <property type="term" value="P:SOS response"/>
    <property type="evidence" value="ECO:0007669"/>
    <property type="project" value="UniProtKB-UniRule"/>
</dbReference>
<dbReference type="Pfam" id="PF16124">
    <property type="entry name" value="RecQ_Zn_bind"/>
    <property type="match status" value="1"/>
</dbReference>
<dbReference type="Pfam" id="PF00270">
    <property type="entry name" value="DEAD"/>
    <property type="match status" value="1"/>
</dbReference>
<dbReference type="EMBL" id="CP024847">
    <property type="protein sequence ID" value="AUR51289.1"/>
    <property type="molecule type" value="Genomic_DNA"/>
</dbReference>
<evidence type="ECO:0000259" key="19">
    <source>
        <dbReference type="PROSITE" id="PS51194"/>
    </source>
</evidence>
<dbReference type="KEGG" id="nba:CUN60_02890"/>
<dbReference type="InterPro" id="IPR044876">
    <property type="entry name" value="HRDC_dom_sf"/>
</dbReference>
<keyword evidence="9" id="KW-0862">Zinc</keyword>
<dbReference type="RefSeq" id="WP_102950589.1">
    <property type="nucleotide sequence ID" value="NZ_CP024847.1"/>
</dbReference>
<organism evidence="20 21">
    <name type="scientific">Aquella oligotrophica</name>
    <dbReference type="NCBI Taxonomy" id="2067065"/>
    <lineage>
        <taxon>Bacteria</taxon>
        <taxon>Pseudomonadati</taxon>
        <taxon>Pseudomonadota</taxon>
        <taxon>Betaproteobacteria</taxon>
        <taxon>Neisseriales</taxon>
        <taxon>Neisseriaceae</taxon>
        <taxon>Aquella</taxon>
    </lineage>
</organism>
<gene>
    <name evidence="20" type="primary">recQ</name>
    <name evidence="20" type="ORF">CUN60_02890</name>
</gene>
<evidence type="ECO:0000256" key="3">
    <source>
        <dbReference type="ARBA" id="ARBA00005446"/>
    </source>
</evidence>
<dbReference type="PROSITE" id="PS50967">
    <property type="entry name" value="HRDC"/>
    <property type="match status" value="1"/>
</dbReference>
<dbReference type="InterPro" id="IPR036390">
    <property type="entry name" value="WH_DNA-bd_sf"/>
</dbReference>
<keyword evidence="21" id="KW-1185">Reference proteome</keyword>
<evidence type="ECO:0000259" key="17">
    <source>
        <dbReference type="PROSITE" id="PS50967"/>
    </source>
</evidence>
<evidence type="ECO:0000256" key="9">
    <source>
        <dbReference type="ARBA" id="ARBA00022833"/>
    </source>
</evidence>
<evidence type="ECO:0000256" key="11">
    <source>
        <dbReference type="ARBA" id="ARBA00023125"/>
    </source>
</evidence>
<dbReference type="GO" id="GO:0006310">
    <property type="term" value="P:DNA recombination"/>
    <property type="evidence" value="ECO:0007669"/>
    <property type="project" value="UniProtKB-UniRule"/>
</dbReference>
<dbReference type="GO" id="GO:0005524">
    <property type="term" value="F:ATP binding"/>
    <property type="evidence" value="ECO:0007669"/>
    <property type="project" value="UniProtKB-KW"/>
</dbReference>
<dbReference type="OrthoDB" id="9760034at2"/>
<dbReference type="Pfam" id="PF00271">
    <property type="entry name" value="Helicase_C"/>
    <property type="match status" value="1"/>
</dbReference>
<dbReference type="FunFam" id="3.40.50.300:FF:000296">
    <property type="entry name" value="ATP-dependent DNA helicase RecQ"/>
    <property type="match status" value="1"/>
</dbReference>
<dbReference type="InterPro" id="IPR001650">
    <property type="entry name" value="Helicase_C-like"/>
</dbReference>
<comment type="cofactor">
    <cofactor evidence="1">
        <name>Mg(2+)</name>
        <dbReference type="ChEBI" id="CHEBI:18420"/>
    </cofactor>
</comment>
<keyword evidence="11" id="KW-0238">DNA-binding</keyword>
<evidence type="ECO:0000256" key="13">
    <source>
        <dbReference type="ARBA" id="ARBA00023204"/>
    </source>
</evidence>
<sequence length="594" mass="67312">MIFTDNSPLTVLNQLYGYPAFVGEQEKIITHVLNGGSGLVLMPTGGGKSLCYQIPALLVPGITIVVSPLIALMQDQVATLDELGVSAIYFSSVLDEETNYESIRKIKAGLVKLVYITPEKLCNQWFINFIMTLKISLFAIDEAHCVSHWGHDFRPEYQRLSVLKQHFPKVPRLALTATADYYTRIDIIHFLGLKDAPVFATSFNRSNIYYSTLEKNNGKGQLLSFIGKNKSGCGIVYCNSRKRVDELTEFLNSNGINAINYHAGLASDVRNKNQTEFLQSSTSVMVATVAFGLGIDKPDVRYVYHFDMPRSIDHFYQESGRAGRDSMAAISVVNYGFKEIYELSQMVLNSEVSDLKKRYELDKLKRMIAYCDSLVCRRQVLLDALGEKSDPCGNCDLCLNSPNLVDASVIAQKIMSAIYRMQQRFGVTQVIDVLRGRATATVQVWEHHKLSTFGIASEYTEKELRRIIRQLYSQGLLDIDFNTGALKVNAKSIPVMRGLEQVWIKATALKVAPEFKQLTWLRTEQEERLYHNLISWRHQMAVRHKVSHHAILSDRTLREIIEQKPQDEIQLKDIYGIGTTKLRRFGNEILTILN</sequence>
<protein>
    <recommendedName>
        <fullName evidence="16">DNA helicase RecQ</fullName>
        <ecNumber evidence="16">5.6.2.4</ecNumber>
    </recommendedName>
</protein>
<reference evidence="21" key="1">
    <citation type="submission" date="2017-11" db="EMBL/GenBank/DDBJ databases">
        <authorList>
            <person name="Chan K.G."/>
            <person name="Lee L.S."/>
        </authorList>
    </citation>
    <scope>NUCLEOTIDE SEQUENCE [LARGE SCALE GENOMIC DNA]</scope>
    <source>
        <strain evidence="21">DSM 100970</strain>
    </source>
</reference>
<dbReference type="NCBIfam" id="TIGR01389">
    <property type="entry name" value="recQ"/>
    <property type="match status" value="1"/>
</dbReference>
<evidence type="ECO:0000313" key="21">
    <source>
        <dbReference type="Proteomes" id="UP000236655"/>
    </source>
</evidence>
<comment type="cofactor">
    <cofactor evidence="2">
        <name>Zn(2+)</name>
        <dbReference type="ChEBI" id="CHEBI:29105"/>
    </cofactor>
</comment>
<dbReference type="PROSITE" id="PS51192">
    <property type="entry name" value="HELICASE_ATP_BIND_1"/>
    <property type="match status" value="1"/>
</dbReference>
<keyword evidence="10" id="KW-0067">ATP-binding</keyword>
<dbReference type="EC" id="5.6.2.4" evidence="16"/>
<keyword evidence="5" id="KW-0547">Nucleotide-binding</keyword>
<dbReference type="GO" id="GO:0006281">
    <property type="term" value="P:DNA repair"/>
    <property type="evidence" value="ECO:0007669"/>
    <property type="project" value="UniProtKB-KW"/>
</dbReference>
<dbReference type="InterPro" id="IPR010997">
    <property type="entry name" value="HRDC-like_sf"/>
</dbReference>
<feature type="domain" description="Helicase ATP-binding" evidence="18">
    <location>
        <begin position="29"/>
        <end position="197"/>
    </location>
</feature>
<dbReference type="Gene3D" id="1.10.150.80">
    <property type="entry name" value="HRDC domain"/>
    <property type="match status" value="1"/>
</dbReference>
<evidence type="ECO:0000256" key="2">
    <source>
        <dbReference type="ARBA" id="ARBA00001947"/>
    </source>
</evidence>
<keyword evidence="7" id="KW-0378">Hydrolase</keyword>
<dbReference type="GO" id="GO:0030894">
    <property type="term" value="C:replisome"/>
    <property type="evidence" value="ECO:0007669"/>
    <property type="project" value="TreeGrafter"/>
</dbReference>
<dbReference type="GO" id="GO:0016787">
    <property type="term" value="F:hydrolase activity"/>
    <property type="evidence" value="ECO:0007669"/>
    <property type="project" value="UniProtKB-KW"/>
</dbReference>
<dbReference type="SMART" id="SM00487">
    <property type="entry name" value="DEXDc"/>
    <property type="match status" value="1"/>
</dbReference>
<name>A0A2I7N490_9NEIS</name>
<dbReference type="Pfam" id="PF00570">
    <property type="entry name" value="HRDC"/>
    <property type="match status" value="1"/>
</dbReference>
<dbReference type="GO" id="GO:0006260">
    <property type="term" value="P:DNA replication"/>
    <property type="evidence" value="ECO:0007669"/>
    <property type="project" value="InterPro"/>
</dbReference>
<dbReference type="Pfam" id="PF09382">
    <property type="entry name" value="RQC"/>
    <property type="match status" value="1"/>
</dbReference>
<dbReference type="InterPro" id="IPR036388">
    <property type="entry name" value="WH-like_DNA-bd_sf"/>
</dbReference>
<dbReference type="SMART" id="SM00341">
    <property type="entry name" value="HRDC"/>
    <property type="match status" value="1"/>
</dbReference>
<keyword evidence="12" id="KW-0233">DNA recombination</keyword>
<dbReference type="GO" id="GO:0003677">
    <property type="term" value="F:DNA binding"/>
    <property type="evidence" value="ECO:0007669"/>
    <property type="project" value="UniProtKB-KW"/>
</dbReference>
<evidence type="ECO:0000256" key="14">
    <source>
        <dbReference type="ARBA" id="ARBA00023235"/>
    </source>
</evidence>
<evidence type="ECO:0000256" key="10">
    <source>
        <dbReference type="ARBA" id="ARBA00022840"/>
    </source>
</evidence>
<dbReference type="GO" id="GO:0043590">
    <property type="term" value="C:bacterial nucleoid"/>
    <property type="evidence" value="ECO:0007669"/>
    <property type="project" value="TreeGrafter"/>
</dbReference>
<evidence type="ECO:0000313" key="20">
    <source>
        <dbReference type="EMBL" id="AUR51289.1"/>
    </source>
</evidence>
<dbReference type="InterPro" id="IPR006293">
    <property type="entry name" value="DNA_helicase_ATP-dep_RecQ_bac"/>
</dbReference>
<keyword evidence="6" id="KW-0227">DNA damage</keyword>
<dbReference type="NCBIfam" id="TIGR00614">
    <property type="entry name" value="recQ_fam"/>
    <property type="match status" value="1"/>
</dbReference>
<dbReference type="GO" id="GO:0046872">
    <property type="term" value="F:metal ion binding"/>
    <property type="evidence" value="ECO:0007669"/>
    <property type="project" value="UniProtKB-KW"/>
</dbReference>
<dbReference type="PROSITE" id="PS51194">
    <property type="entry name" value="HELICASE_CTER"/>
    <property type="match status" value="1"/>
</dbReference>
<evidence type="ECO:0000256" key="7">
    <source>
        <dbReference type="ARBA" id="ARBA00022801"/>
    </source>
</evidence>
<dbReference type="GO" id="GO:0043138">
    <property type="term" value="F:3'-5' DNA helicase activity"/>
    <property type="evidence" value="ECO:0007669"/>
    <property type="project" value="UniProtKB-EC"/>
</dbReference>
<dbReference type="Proteomes" id="UP000236655">
    <property type="component" value="Chromosome"/>
</dbReference>
<comment type="similarity">
    <text evidence="3">Belongs to the helicase family. RecQ subfamily.</text>
</comment>
<evidence type="ECO:0000256" key="8">
    <source>
        <dbReference type="ARBA" id="ARBA00022806"/>
    </source>
</evidence>
<evidence type="ECO:0000256" key="16">
    <source>
        <dbReference type="NCBIfam" id="TIGR01389"/>
    </source>
</evidence>
<dbReference type="InterPro" id="IPR004589">
    <property type="entry name" value="DNA_helicase_ATP-dep_RecQ"/>
</dbReference>
<proteinExistence type="inferred from homology"/>
<evidence type="ECO:0000256" key="4">
    <source>
        <dbReference type="ARBA" id="ARBA00022723"/>
    </source>
</evidence>
<evidence type="ECO:0000259" key="18">
    <source>
        <dbReference type="PROSITE" id="PS51192"/>
    </source>
</evidence>
<dbReference type="InterPro" id="IPR002121">
    <property type="entry name" value="HRDC_dom"/>
</dbReference>
<dbReference type="SMART" id="SM00956">
    <property type="entry name" value="RQC"/>
    <property type="match status" value="1"/>
</dbReference>
<dbReference type="Gene3D" id="3.40.50.300">
    <property type="entry name" value="P-loop containing nucleotide triphosphate hydrolases"/>
    <property type="match status" value="2"/>
</dbReference>
<dbReference type="InterPro" id="IPR014001">
    <property type="entry name" value="Helicase_ATP-bd"/>
</dbReference>
<dbReference type="AlphaFoldDB" id="A0A2I7N490"/>
<evidence type="ECO:0000256" key="6">
    <source>
        <dbReference type="ARBA" id="ARBA00022763"/>
    </source>
</evidence>
<dbReference type="InterPro" id="IPR011545">
    <property type="entry name" value="DEAD/DEAH_box_helicase_dom"/>
</dbReference>
<evidence type="ECO:0000256" key="12">
    <source>
        <dbReference type="ARBA" id="ARBA00023172"/>
    </source>
</evidence>
<feature type="domain" description="HRDC" evidence="17">
    <location>
        <begin position="523"/>
        <end position="594"/>
    </location>
</feature>
<keyword evidence="4" id="KW-0479">Metal-binding</keyword>
<keyword evidence="13" id="KW-0234">DNA repair</keyword>
<accession>A0A2I7N490</accession>